<dbReference type="InterPro" id="IPR006674">
    <property type="entry name" value="HD_domain"/>
</dbReference>
<proteinExistence type="predicted"/>
<accession>A0A1F8C282</accession>
<evidence type="ECO:0000313" key="3">
    <source>
        <dbReference type="Proteomes" id="UP000178429"/>
    </source>
</evidence>
<sequence>MASKLQMLKQIYSFLAGVYPGNWQTRWGKTPYMSSFADQEDINNFVFSKGKFESVPGHVWACIGLWMQLRRICPNLNKLVDSEEIYERLWAHDIGETEMGDISLAVKIHGRLDEGKMDERKDFIKLTSSLPSREAKLLLGWFDEFEGVSEKENLLETLVARWVDNLQGDHFALVFGNDLSRHSETIEKIVKKRSAARSRALVDYLGKSGKKRAANEVWEITKAHIQIIQEAGIKINPAIIKANEA</sequence>
<gene>
    <name evidence="2" type="ORF">A2975_05005</name>
</gene>
<dbReference type="Pfam" id="PF13023">
    <property type="entry name" value="HD_3"/>
    <property type="match status" value="1"/>
</dbReference>
<dbReference type="EMBL" id="MGHL01000007">
    <property type="protein sequence ID" value="OGM69939.1"/>
    <property type="molecule type" value="Genomic_DNA"/>
</dbReference>
<organism evidence="2 3">
    <name type="scientific">Candidatus Woesebacteria bacterium RIFCSPLOWO2_01_FULL_44_14</name>
    <dbReference type="NCBI Taxonomy" id="1802525"/>
    <lineage>
        <taxon>Bacteria</taxon>
        <taxon>Candidatus Woeseibacteriota</taxon>
    </lineage>
</organism>
<dbReference type="AlphaFoldDB" id="A0A1F8C282"/>
<protein>
    <recommendedName>
        <fullName evidence="1">HD domain-containing protein</fullName>
    </recommendedName>
</protein>
<dbReference type="Proteomes" id="UP000178429">
    <property type="component" value="Unassembled WGS sequence"/>
</dbReference>
<evidence type="ECO:0000313" key="2">
    <source>
        <dbReference type="EMBL" id="OGM69939.1"/>
    </source>
</evidence>
<dbReference type="STRING" id="1802525.A2975_05005"/>
<name>A0A1F8C282_9BACT</name>
<dbReference type="SUPFAM" id="SSF109604">
    <property type="entry name" value="HD-domain/PDEase-like"/>
    <property type="match status" value="1"/>
</dbReference>
<dbReference type="Gene3D" id="1.10.3210.10">
    <property type="entry name" value="Hypothetical protein af1432"/>
    <property type="match status" value="1"/>
</dbReference>
<evidence type="ECO:0000259" key="1">
    <source>
        <dbReference type="Pfam" id="PF13023"/>
    </source>
</evidence>
<reference evidence="2 3" key="1">
    <citation type="journal article" date="2016" name="Nat. Commun.">
        <title>Thousands of microbial genomes shed light on interconnected biogeochemical processes in an aquifer system.</title>
        <authorList>
            <person name="Anantharaman K."/>
            <person name="Brown C.T."/>
            <person name="Hug L.A."/>
            <person name="Sharon I."/>
            <person name="Castelle C.J."/>
            <person name="Probst A.J."/>
            <person name="Thomas B.C."/>
            <person name="Singh A."/>
            <person name="Wilkins M.J."/>
            <person name="Karaoz U."/>
            <person name="Brodie E.L."/>
            <person name="Williams K.H."/>
            <person name="Hubbard S.S."/>
            <person name="Banfield J.F."/>
        </authorList>
    </citation>
    <scope>NUCLEOTIDE SEQUENCE [LARGE SCALE GENOMIC DNA]</scope>
</reference>
<feature type="domain" description="HD" evidence="1">
    <location>
        <begin position="51"/>
        <end position="172"/>
    </location>
</feature>
<comment type="caution">
    <text evidence="2">The sequence shown here is derived from an EMBL/GenBank/DDBJ whole genome shotgun (WGS) entry which is preliminary data.</text>
</comment>